<dbReference type="PANTHER" id="PTHR10628:SF30">
    <property type="entry name" value="EXO-ALPHA-SIALIDASE"/>
    <property type="match status" value="1"/>
</dbReference>
<evidence type="ECO:0000256" key="3">
    <source>
        <dbReference type="ARBA" id="ARBA00012733"/>
    </source>
</evidence>
<evidence type="ECO:0000256" key="2">
    <source>
        <dbReference type="ARBA" id="ARBA00009348"/>
    </source>
</evidence>
<keyword evidence="5" id="KW-0732">Signal</keyword>
<evidence type="ECO:0000256" key="5">
    <source>
        <dbReference type="SAM" id="SignalP"/>
    </source>
</evidence>
<reference evidence="7" key="1">
    <citation type="submission" date="2024-06" db="EMBL/GenBank/DDBJ databases">
        <title>A Novel Isolate, Dehalogenimonas sp. Strain 4OHTPN, Dechlorinates Aromatic 4 Hydroxy chlorothalonil by a Novel Reductive Dehalogenase.</title>
        <authorList>
            <person name="Liu G."/>
        </authorList>
    </citation>
    <scope>NUCLEOTIDE SEQUENCE</scope>
    <source>
        <strain evidence="7">4OHTPN</strain>
    </source>
</reference>
<evidence type="ECO:0000256" key="4">
    <source>
        <dbReference type="SAM" id="Phobius"/>
    </source>
</evidence>
<feature type="signal peptide" evidence="5">
    <location>
        <begin position="1"/>
        <end position="25"/>
    </location>
</feature>
<comment type="similarity">
    <text evidence="2">Belongs to the glycosyl hydrolase 33 family.</text>
</comment>
<keyword evidence="4" id="KW-0472">Membrane</keyword>
<dbReference type="GO" id="GO:0006689">
    <property type="term" value="P:ganglioside catabolic process"/>
    <property type="evidence" value="ECO:0007669"/>
    <property type="project" value="TreeGrafter"/>
</dbReference>
<comment type="catalytic activity">
    <reaction evidence="1">
        <text>Hydrolysis of alpha-(2-&gt;3)-, alpha-(2-&gt;6)-, alpha-(2-&gt;8)- glycosidic linkages of terminal sialic acid residues in oligosaccharides, glycoproteins, glycolipids, colominic acid and synthetic substrates.</text>
        <dbReference type="EC" id="3.2.1.18"/>
    </reaction>
</comment>
<dbReference type="AlphaFoldDB" id="A0AAU8GB60"/>
<organism evidence="7">
    <name type="scientific">Dehalogenimonas sp. 4OHTPN</name>
    <dbReference type="NCBI Taxonomy" id="3166643"/>
    <lineage>
        <taxon>Bacteria</taxon>
        <taxon>Bacillati</taxon>
        <taxon>Chloroflexota</taxon>
        <taxon>Dehalococcoidia</taxon>
        <taxon>Dehalococcoidales</taxon>
        <taxon>Dehalococcoidaceae</taxon>
        <taxon>Dehalogenimonas</taxon>
    </lineage>
</organism>
<protein>
    <recommendedName>
        <fullName evidence="3">exo-alpha-sialidase</fullName>
        <ecNumber evidence="3">3.2.1.18</ecNumber>
    </recommendedName>
</protein>
<evidence type="ECO:0000313" key="7">
    <source>
        <dbReference type="EMBL" id="XCH33948.1"/>
    </source>
</evidence>
<keyword evidence="4" id="KW-0812">Transmembrane</keyword>
<dbReference type="PANTHER" id="PTHR10628">
    <property type="entry name" value="SIALIDASE"/>
    <property type="match status" value="1"/>
</dbReference>
<evidence type="ECO:0000259" key="6">
    <source>
        <dbReference type="Pfam" id="PF13088"/>
    </source>
</evidence>
<proteinExistence type="inferred from homology"/>
<dbReference type="GO" id="GO:0005737">
    <property type="term" value="C:cytoplasm"/>
    <property type="evidence" value="ECO:0007669"/>
    <property type="project" value="TreeGrafter"/>
</dbReference>
<dbReference type="GO" id="GO:0004308">
    <property type="term" value="F:exo-alpha-sialidase activity"/>
    <property type="evidence" value="ECO:0007669"/>
    <property type="project" value="UniProtKB-EC"/>
</dbReference>
<dbReference type="InterPro" id="IPR036278">
    <property type="entry name" value="Sialidase_sf"/>
</dbReference>
<sequence>MRKTILTGLVVLPIVLMGFAAPTAAADPPREVTTIQETLGVNNPKFLSGGAYLYITHQTPSLVNLVDSGMLTSPMPGSTQAVGGAAAALIPYRSPVASFSRNILISRDFGNITYQTEPHISVNPKDSNNLIVGMIDYNFPGVVTYSSFDGGATWQGPFQPKIPRHQFAGVGDPVTAFGKDGTAYICQMTVTQEKFEVGGVVGYAEVSSIIVSRSTDGGLTWSEASTAIPGAVFSQDYQVPEGERARGDVYSFFVDKPWMTVGPSPTDPTKSIIYLTFTTFIEVDTLVWLDELPALNVVEEVAVIEMVRSEDGGKTWTEPVEVSPYVYTTAHGAEQDRLVHGSQPMVAPDGTLYVAYLDTWVDGAWEGDAEIMVATSKDKGQTFTRRAAAHFVEMDYLPRGASFRVWATGFPQTALGPNGEIYIAYTAYPSDRATDSGDIYMVASTDGGRTYSLPKKVNDDVSDHLQFFPSIATGPDGKVHMMWGDTRDDRGELTYHIYYSSSTDGGKTWTMNARVTDFPSNPNLGFPYGAFIGDYFSMKATGSDVYMVWADSRLGEVMGYNQKIGFARQRAMPTPQLFLSPPAGAAGRDVIVQGSNFQPDSEIFISMGGVIISTGFTDLQGNFMQTIYAPIAGEGARDIAVSDISGNVALASFFTEFGFDTFEKGLADLSTKIDGMNAAPPENEGGSNDWLVATLGGALFVSLLAVLALFIRMRQSK</sequence>
<dbReference type="RefSeq" id="WP_353715139.1">
    <property type="nucleotide sequence ID" value="NZ_CP159307.1"/>
</dbReference>
<feature type="transmembrane region" description="Helical" evidence="4">
    <location>
        <begin position="690"/>
        <end position="711"/>
    </location>
</feature>
<name>A0AAU8GB60_9CHLR</name>
<dbReference type="InterPro" id="IPR011040">
    <property type="entry name" value="Sialidase"/>
</dbReference>
<dbReference type="Pfam" id="PF13088">
    <property type="entry name" value="BNR_2"/>
    <property type="match status" value="1"/>
</dbReference>
<dbReference type="Gene3D" id="2.120.10.10">
    <property type="match status" value="3"/>
</dbReference>
<dbReference type="EC" id="3.2.1.18" evidence="3"/>
<dbReference type="SUPFAM" id="SSF50939">
    <property type="entry name" value="Sialidases"/>
    <property type="match status" value="1"/>
</dbReference>
<dbReference type="GO" id="GO:0016020">
    <property type="term" value="C:membrane"/>
    <property type="evidence" value="ECO:0007669"/>
    <property type="project" value="TreeGrafter"/>
</dbReference>
<dbReference type="CDD" id="cd15482">
    <property type="entry name" value="Sialidase_non-viral"/>
    <property type="match status" value="1"/>
</dbReference>
<keyword evidence="7" id="KW-0378">Hydrolase</keyword>
<dbReference type="InterPro" id="IPR026856">
    <property type="entry name" value="Sialidase_fam"/>
</dbReference>
<dbReference type="EMBL" id="CP159307">
    <property type="protein sequence ID" value="XCH33948.1"/>
    <property type="molecule type" value="Genomic_DNA"/>
</dbReference>
<feature type="domain" description="Sialidase" evidence="6">
    <location>
        <begin position="304"/>
        <end position="521"/>
    </location>
</feature>
<gene>
    <name evidence="7" type="ORF">ABV300_03475</name>
</gene>
<accession>A0AAU8GB60</accession>
<keyword evidence="7" id="KW-0326">Glycosidase</keyword>
<dbReference type="GO" id="GO:0009313">
    <property type="term" value="P:oligosaccharide catabolic process"/>
    <property type="evidence" value="ECO:0007669"/>
    <property type="project" value="TreeGrafter"/>
</dbReference>
<feature type="chain" id="PRO_5043313879" description="exo-alpha-sialidase" evidence="5">
    <location>
        <begin position="26"/>
        <end position="717"/>
    </location>
</feature>
<evidence type="ECO:0000256" key="1">
    <source>
        <dbReference type="ARBA" id="ARBA00000427"/>
    </source>
</evidence>
<keyword evidence="4" id="KW-1133">Transmembrane helix</keyword>